<dbReference type="AlphaFoldDB" id="A0AAD4SZ47"/>
<dbReference type="Proteomes" id="UP001202328">
    <property type="component" value="Unassembled WGS sequence"/>
</dbReference>
<sequence>MRVQRRGSRESLTEFRFINRAWIGLGQALEGSIENKILGLSLKLSNICKIDDAIDLLIPRGSYEPKEEVGDLDEIIALVFVLCCHVY</sequence>
<evidence type="ECO:0000313" key="2">
    <source>
        <dbReference type="Proteomes" id="UP001202328"/>
    </source>
</evidence>
<evidence type="ECO:0000313" key="1">
    <source>
        <dbReference type="EMBL" id="KAI3928256.1"/>
    </source>
</evidence>
<accession>A0AAD4SZ47</accession>
<gene>
    <name evidence="1" type="ORF">MKW98_023857</name>
</gene>
<proteinExistence type="predicted"/>
<dbReference type="EMBL" id="JAJJMB010007708">
    <property type="protein sequence ID" value="KAI3928256.1"/>
    <property type="molecule type" value="Genomic_DNA"/>
</dbReference>
<comment type="caution">
    <text evidence="1">The sequence shown here is derived from an EMBL/GenBank/DDBJ whole genome shotgun (WGS) entry which is preliminary data.</text>
</comment>
<name>A0AAD4SZ47_9MAGN</name>
<organism evidence="1 2">
    <name type="scientific">Papaver atlanticum</name>
    <dbReference type="NCBI Taxonomy" id="357466"/>
    <lineage>
        <taxon>Eukaryota</taxon>
        <taxon>Viridiplantae</taxon>
        <taxon>Streptophyta</taxon>
        <taxon>Embryophyta</taxon>
        <taxon>Tracheophyta</taxon>
        <taxon>Spermatophyta</taxon>
        <taxon>Magnoliopsida</taxon>
        <taxon>Ranunculales</taxon>
        <taxon>Papaveraceae</taxon>
        <taxon>Papaveroideae</taxon>
        <taxon>Papaver</taxon>
    </lineage>
</organism>
<protein>
    <submittedName>
        <fullName evidence="1">Uncharacterized protein</fullName>
    </submittedName>
</protein>
<reference evidence="1" key="1">
    <citation type="submission" date="2022-04" db="EMBL/GenBank/DDBJ databases">
        <title>A functionally conserved STORR gene fusion in Papaver species that diverged 16.8 million years ago.</title>
        <authorList>
            <person name="Catania T."/>
        </authorList>
    </citation>
    <scope>NUCLEOTIDE SEQUENCE</scope>
    <source>
        <strain evidence="1">S-188037</strain>
    </source>
</reference>
<keyword evidence="2" id="KW-1185">Reference proteome</keyword>